<keyword evidence="1" id="KW-0175">Coiled coil</keyword>
<evidence type="ECO:0000313" key="2">
    <source>
        <dbReference type="EMBL" id="MBB2157221.1"/>
    </source>
</evidence>
<dbReference type="EMBL" id="JABEQG010000026">
    <property type="protein sequence ID" value="MBB2157221.1"/>
    <property type="molecule type" value="Genomic_DNA"/>
</dbReference>
<sequence>MTGDACLLLSGTATCALLVHVRGRAWVVARVRAAGACLLLEYRVARYARGVRRLNAKRLRARALIADMRRLQARLDAQHRDWFGGV</sequence>
<feature type="coiled-coil region" evidence="1">
    <location>
        <begin position="54"/>
        <end position="81"/>
    </location>
</feature>
<protein>
    <recommendedName>
        <fullName evidence="4">Transposase</fullName>
    </recommendedName>
</protein>
<name>A0A7W4I6N2_GLUDI</name>
<dbReference type="AlphaFoldDB" id="A0A7W4I6N2"/>
<evidence type="ECO:0000256" key="1">
    <source>
        <dbReference type="SAM" id="Coils"/>
    </source>
</evidence>
<dbReference type="RefSeq" id="WP_183116099.1">
    <property type="nucleotide sequence ID" value="NZ_JABEQG010000026.1"/>
</dbReference>
<reference evidence="2 3" key="1">
    <citation type="submission" date="2020-04" db="EMBL/GenBank/DDBJ databases">
        <title>Description of novel Gluconacetobacter.</title>
        <authorList>
            <person name="Sombolestani A."/>
        </authorList>
    </citation>
    <scope>NUCLEOTIDE SEQUENCE [LARGE SCALE GENOMIC DNA]</scope>
    <source>
        <strain evidence="2 3">LMG 7603</strain>
    </source>
</reference>
<organism evidence="2 3">
    <name type="scientific">Gluconacetobacter diazotrophicus</name>
    <name type="common">Acetobacter diazotrophicus</name>
    <dbReference type="NCBI Taxonomy" id="33996"/>
    <lineage>
        <taxon>Bacteria</taxon>
        <taxon>Pseudomonadati</taxon>
        <taxon>Pseudomonadota</taxon>
        <taxon>Alphaproteobacteria</taxon>
        <taxon>Acetobacterales</taxon>
        <taxon>Acetobacteraceae</taxon>
        <taxon>Gluconacetobacter</taxon>
    </lineage>
</organism>
<evidence type="ECO:0008006" key="4">
    <source>
        <dbReference type="Google" id="ProtNLM"/>
    </source>
</evidence>
<gene>
    <name evidence="2" type="ORF">HLH33_13020</name>
</gene>
<proteinExistence type="predicted"/>
<accession>A0A7W4I6N2</accession>
<dbReference type="Proteomes" id="UP000550787">
    <property type="component" value="Unassembled WGS sequence"/>
</dbReference>
<comment type="caution">
    <text evidence="2">The sequence shown here is derived from an EMBL/GenBank/DDBJ whole genome shotgun (WGS) entry which is preliminary data.</text>
</comment>
<evidence type="ECO:0000313" key="3">
    <source>
        <dbReference type="Proteomes" id="UP000550787"/>
    </source>
</evidence>